<sequence>MVTIRKYQSGDELALREIFFNTIRNVNIKDYSEAQVKAWAPDDYSLNEWSKRISSINPFVACINDEVVGYADIQDDGYVDHFFCHWQHQGKGIGKALMKSLKREGERKGIKRFYSHVSITARPFFEHFGFRVVKEQQVNTRDQTLTNFVMEKFS</sequence>
<dbReference type="RefSeq" id="WP_348395193.1">
    <property type="nucleotide sequence ID" value="NZ_CP136600.1"/>
</dbReference>
<dbReference type="PROSITE" id="PS51186">
    <property type="entry name" value="GNAT"/>
    <property type="match status" value="1"/>
</dbReference>
<keyword evidence="2" id="KW-0808">Transferase</keyword>
<dbReference type="InterPro" id="IPR016181">
    <property type="entry name" value="Acyl_CoA_acyltransferase"/>
</dbReference>
<keyword evidence="3" id="KW-1185">Reference proteome</keyword>
<dbReference type="Gene3D" id="3.40.630.30">
    <property type="match status" value="1"/>
</dbReference>
<reference evidence="2 3" key="1">
    <citation type="submission" date="2023-09" db="EMBL/GenBank/DDBJ databases">
        <authorList>
            <person name="Qi X."/>
        </authorList>
    </citation>
    <scope>NUCLEOTIDE SEQUENCE [LARGE SCALE GENOMIC DNA]</scope>
    <source>
        <strain evidence="2 3">S1-1</strain>
    </source>
</reference>
<keyword evidence="2" id="KW-0012">Acyltransferase</keyword>
<dbReference type="InterPro" id="IPR000182">
    <property type="entry name" value="GNAT_dom"/>
</dbReference>
<evidence type="ECO:0000259" key="1">
    <source>
        <dbReference type="PROSITE" id="PS51186"/>
    </source>
</evidence>
<dbReference type="EMBL" id="CP136600">
    <property type="protein sequence ID" value="WOH36380.1"/>
    <property type="molecule type" value="Genomic_DNA"/>
</dbReference>
<evidence type="ECO:0000313" key="2">
    <source>
        <dbReference type="EMBL" id="WOH36380.1"/>
    </source>
</evidence>
<evidence type="ECO:0000313" key="3">
    <source>
        <dbReference type="Proteomes" id="UP001301442"/>
    </source>
</evidence>
<gene>
    <name evidence="2" type="ORF">RI844_13485</name>
</gene>
<dbReference type="Proteomes" id="UP001301442">
    <property type="component" value="Chromosome"/>
</dbReference>
<dbReference type="PANTHER" id="PTHR43451:SF1">
    <property type="entry name" value="ACETYLTRANSFERASE"/>
    <property type="match status" value="1"/>
</dbReference>
<protein>
    <submittedName>
        <fullName evidence="2">GNAT family N-acetyltransferase</fullName>
        <ecNumber evidence="2">2.3.1.-</ecNumber>
    </submittedName>
</protein>
<dbReference type="EC" id="2.3.1.-" evidence="2"/>
<dbReference type="PANTHER" id="PTHR43451">
    <property type="entry name" value="ACETYLTRANSFERASE (GNAT) FAMILY PROTEIN"/>
    <property type="match status" value="1"/>
</dbReference>
<proteinExistence type="predicted"/>
<name>A0ABZ0GLF7_9GAMM</name>
<dbReference type="GO" id="GO:0016746">
    <property type="term" value="F:acyltransferase activity"/>
    <property type="evidence" value="ECO:0007669"/>
    <property type="project" value="UniProtKB-KW"/>
</dbReference>
<organism evidence="2 3">
    <name type="scientific">Thalassotalea fonticola</name>
    <dbReference type="NCBI Taxonomy" id="3065649"/>
    <lineage>
        <taxon>Bacteria</taxon>
        <taxon>Pseudomonadati</taxon>
        <taxon>Pseudomonadota</taxon>
        <taxon>Gammaproteobacteria</taxon>
        <taxon>Alteromonadales</taxon>
        <taxon>Colwelliaceae</taxon>
        <taxon>Thalassotalea</taxon>
    </lineage>
</organism>
<feature type="domain" description="N-acetyltransferase" evidence="1">
    <location>
        <begin position="2"/>
        <end position="154"/>
    </location>
</feature>
<dbReference type="CDD" id="cd04301">
    <property type="entry name" value="NAT_SF"/>
    <property type="match status" value="1"/>
</dbReference>
<dbReference type="Pfam" id="PF13673">
    <property type="entry name" value="Acetyltransf_10"/>
    <property type="match status" value="1"/>
</dbReference>
<accession>A0ABZ0GLF7</accession>
<dbReference type="SUPFAM" id="SSF55729">
    <property type="entry name" value="Acyl-CoA N-acyltransferases (Nat)"/>
    <property type="match status" value="1"/>
</dbReference>
<dbReference type="InterPro" id="IPR052564">
    <property type="entry name" value="N-acetyltrans/Recomb-assoc"/>
</dbReference>